<feature type="domain" description="HTH CENPB-type" evidence="3">
    <location>
        <begin position="55"/>
        <end position="125"/>
    </location>
</feature>
<sequence length="402" mass="45913">MPRGNNPTNGRVFKPARQPTALTHPRAFAALEHKMNAPGDHNQPHQLNCHPAPPARVAGSKTLDDAQEGLLIQWIRQVKELFSLPTASQITTSASQILNRDGNDTKISQTWVNHFIKRLPDDLKPFKSRSSKKRRLEPSDLAILQHWFDRLEALIAGISPSNIYNFDETVFQIGRGNKPVMVLASNTEPVPCIRSNRTYCEWTTTMECIAADGWVAAPYVVIQSDRILDEWSAASGLPSGTTFNHTPNGRITEKAAWEWIQFFHHQTKDRAADGQPRLVLFRGQPQNLTFNFLQFREKHLIIPFCFPPNIGHLMQPFDVKPFQSYKDYWKRKYYRTPPDDADDEKTDFIAEFAPVREETLKPQVITDAFADNGIFPFNRYKKIQPLQAGPSNMPADWSHGEW</sequence>
<feature type="region of interest" description="Disordered" evidence="2">
    <location>
        <begin position="36"/>
        <end position="59"/>
    </location>
</feature>
<evidence type="ECO:0000256" key="2">
    <source>
        <dbReference type="SAM" id="MobiDB-lite"/>
    </source>
</evidence>
<dbReference type="GeneID" id="83175112"/>
<dbReference type="RefSeq" id="XP_058313223.1">
    <property type="nucleotide sequence ID" value="XM_058447812.1"/>
</dbReference>
<evidence type="ECO:0000259" key="3">
    <source>
        <dbReference type="PROSITE" id="PS51253"/>
    </source>
</evidence>
<keyword evidence="5" id="KW-1185">Reference proteome</keyword>
<dbReference type="GO" id="GO:0005634">
    <property type="term" value="C:nucleus"/>
    <property type="evidence" value="ECO:0007669"/>
    <property type="project" value="TreeGrafter"/>
</dbReference>
<dbReference type="Pfam" id="PF03221">
    <property type="entry name" value="HTH_Tnp_Tc5"/>
    <property type="match status" value="1"/>
</dbReference>
<dbReference type="OrthoDB" id="4324149at2759"/>
<dbReference type="InterPro" id="IPR050863">
    <property type="entry name" value="CenT-Element_Derived"/>
</dbReference>
<keyword evidence="1" id="KW-0238">DNA-binding</keyword>
<dbReference type="Pfam" id="PF03184">
    <property type="entry name" value="DDE_1"/>
    <property type="match status" value="1"/>
</dbReference>
<dbReference type="PROSITE" id="PS51253">
    <property type="entry name" value="HTH_CENPB"/>
    <property type="match status" value="1"/>
</dbReference>
<dbReference type="EMBL" id="JAPQKR010000004">
    <property type="protein sequence ID" value="KAJ5218650.1"/>
    <property type="molecule type" value="Genomic_DNA"/>
</dbReference>
<organism evidence="4 5">
    <name type="scientific">Penicillium cinerascens</name>
    <dbReference type="NCBI Taxonomy" id="70096"/>
    <lineage>
        <taxon>Eukaryota</taxon>
        <taxon>Fungi</taxon>
        <taxon>Dikarya</taxon>
        <taxon>Ascomycota</taxon>
        <taxon>Pezizomycotina</taxon>
        <taxon>Eurotiomycetes</taxon>
        <taxon>Eurotiomycetidae</taxon>
        <taxon>Eurotiales</taxon>
        <taxon>Aspergillaceae</taxon>
        <taxon>Penicillium</taxon>
    </lineage>
</organism>
<proteinExistence type="predicted"/>
<dbReference type="PANTHER" id="PTHR19303:SF74">
    <property type="entry name" value="POGO TRANSPOSABLE ELEMENT WITH KRAB DOMAIN"/>
    <property type="match status" value="1"/>
</dbReference>
<gene>
    <name evidence="4" type="ORF">N7498_000749</name>
</gene>
<reference evidence="4" key="1">
    <citation type="submission" date="2022-12" db="EMBL/GenBank/DDBJ databases">
        <authorList>
            <person name="Petersen C."/>
        </authorList>
    </citation>
    <scope>NUCLEOTIDE SEQUENCE</scope>
    <source>
        <strain evidence="4">IBT 15544</strain>
    </source>
</reference>
<dbReference type="GO" id="GO:0003677">
    <property type="term" value="F:DNA binding"/>
    <property type="evidence" value="ECO:0007669"/>
    <property type="project" value="UniProtKB-KW"/>
</dbReference>
<reference evidence="4" key="2">
    <citation type="journal article" date="2023" name="IMA Fungus">
        <title>Comparative genomic study of the Penicillium genus elucidates a diverse pangenome and 15 lateral gene transfer events.</title>
        <authorList>
            <person name="Petersen C."/>
            <person name="Sorensen T."/>
            <person name="Nielsen M.R."/>
            <person name="Sondergaard T.E."/>
            <person name="Sorensen J.L."/>
            <person name="Fitzpatrick D.A."/>
            <person name="Frisvad J.C."/>
            <person name="Nielsen K.L."/>
        </authorList>
    </citation>
    <scope>NUCLEOTIDE SEQUENCE</scope>
    <source>
        <strain evidence="4">IBT 15544</strain>
    </source>
</reference>
<evidence type="ECO:0000256" key="1">
    <source>
        <dbReference type="ARBA" id="ARBA00023125"/>
    </source>
</evidence>
<dbReference type="InterPro" id="IPR004875">
    <property type="entry name" value="DDE_SF_endonuclease_dom"/>
</dbReference>
<name>A0A9W9NEX9_9EURO</name>
<dbReference type="InterPro" id="IPR006600">
    <property type="entry name" value="HTH_CenpB_DNA-bd_dom"/>
</dbReference>
<protein>
    <recommendedName>
        <fullName evidence="3">HTH CENPB-type domain-containing protein</fullName>
    </recommendedName>
</protein>
<evidence type="ECO:0000313" key="4">
    <source>
        <dbReference type="EMBL" id="KAJ5218650.1"/>
    </source>
</evidence>
<accession>A0A9W9NEX9</accession>
<comment type="caution">
    <text evidence="4">The sequence shown here is derived from an EMBL/GenBank/DDBJ whole genome shotgun (WGS) entry which is preliminary data.</text>
</comment>
<dbReference type="AlphaFoldDB" id="A0A9W9NEX9"/>
<dbReference type="Proteomes" id="UP001150904">
    <property type="component" value="Unassembled WGS sequence"/>
</dbReference>
<evidence type="ECO:0000313" key="5">
    <source>
        <dbReference type="Proteomes" id="UP001150904"/>
    </source>
</evidence>
<dbReference type="PANTHER" id="PTHR19303">
    <property type="entry name" value="TRANSPOSON"/>
    <property type="match status" value="1"/>
</dbReference>
<feature type="region of interest" description="Disordered" evidence="2">
    <location>
        <begin position="1"/>
        <end position="20"/>
    </location>
</feature>